<dbReference type="GO" id="GO:0004383">
    <property type="term" value="F:guanylate cyclase activity"/>
    <property type="evidence" value="ECO:0007669"/>
    <property type="project" value="UniProtKB-EC"/>
</dbReference>
<accession>A0A699YHW8</accession>
<reference evidence="11 12" key="1">
    <citation type="submission" date="2020-02" db="EMBL/GenBank/DDBJ databases">
        <title>Draft genome sequence of Haematococcus lacustris strain NIES-144.</title>
        <authorList>
            <person name="Morimoto D."/>
            <person name="Nakagawa S."/>
            <person name="Yoshida T."/>
            <person name="Sawayama S."/>
        </authorList>
    </citation>
    <scope>NUCLEOTIDE SEQUENCE [LARGE SCALE GENOMIC DNA]</scope>
    <source>
        <strain evidence="11 12">NIES-144</strain>
    </source>
</reference>
<dbReference type="PANTHER" id="PTHR44329">
    <property type="entry name" value="SERINE/THREONINE-PROTEIN KINASE TNNI3K-RELATED"/>
    <property type="match status" value="1"/>
</dbReference>
<dbReference type="InterPro" id="IPR011009">
    <property type="entry name" value="Kinase-like_dom_sf"/>
</dbReference>
<evidence type="ECO:0000256" key="3">
    <source>
        <dbReference type="ARBA" id="ARBA00022741"/>
    </source>
</evidence>
<evidence type="ECO:0000256" key="1">
    <source>
        <dbReference type="ARBA" id="ARBA00012202"/>
    </source>
</evidence>
<keyword evidence="8" id="KW-0723">Serine/threonine-protein kinase</keyword>
<dbReference type="EC" id="4.6.1.2" evidence="1"/>
<feature type="coiled-coil region" evidence="9">
    <location>
        <begin position="23"/>
        <end position="50"/>
    </location>
</feature>
<dbReference type="InterPro" id="IPR017441">
    <property type="entry name" value="Protein_kinase_ATP_BS"/>
</dbReference>
<evidence type="ECO:0000259" key="10">
    <source>
        <dbReference type="PROSITE" id="PS50011"/>
    </source>
</evidence>
<evidence type="ECO:0000256" key="4">
    <source>
        <dbReference type="ARBA" id="ARBA00022777"/>
    </source>
</evidence>
<comment type="similarity">
    <text evidence="8">Belongs to the protein kinase superfamily.</text>
</comment>
<dbReference type="Gene3D" id="1.10.510.10">
    <property type="entry name" value="Transferase(Phosphotransferase) domain 1"/>
    <property type="match status" value="1"/>
</dbReference>
<keyword evidence="4 11" id="KW-0418">Kinase</keyword>
<evidence type="ECO:0000256" key="5">
    <source>
        <dbReference type="ARBA" id="ARBA00022840"/>
    </source>
</evidence>
<dbReference type="Gene3D" id="3.30.200.20">
    <property type="entry name" value="Phosphorylase Kinase, domain 1"/>
    <property type="match status" value="1"/>
</dbReference>
<dbReference type="Pfam" id="PF00069">
    <property type="entry name" value="Pkinase"/>
    <property type="match status" value="1"/>
</dbReference>
<name>A0A699YHW8_HAELA</name>
<dbReference type="Proteomes" id="UP000485058">
    <property type="component" value="Unassembled WGS sequence"/>
</dbReference>
<keyword evidence="6" id="KW-0141">cGMP biosynthesis</keyword>
<evidence type="ECO:0000256" key="9">
    <source>
        <dbReference type="SAM" id="Coils"/>
    </source>
</evidence>
<keyword evidence="9" id="KW-0175">Coiled coil</keyword>
<evidence type="ECO:0000256" key="2">
    <source>
        <dbReference type="ARBA" id="ARBA00022679"/>
    </source>
</evidence>
<dbReference type="InterPro" id="IPR000719">
    <property type="entry name" value="Prot_kinase_dom"/>
</dbReference>
<feature type="domain" description="Protein kinase" evidence="10">
    <location>
        <begin position="99"/>
        <end position="338"/>
    </location>
</feature>
<evidence type="ECO:0000313" key="11">
    <source>
        <dbReference type="EMBL" id="GFH09777.1"/>
    </source>
</evidence>
<keyword evidence="3 7" id="KW-0547">Nucleotide-binding</keyword>
<organism evidence="11 12">
    <name type="scientific">Haematococcus lacustris</name>
    <name type="common">Green alga</name>
    <name type="synonym">Haematococcus pluvialis</name>
    <dbReference type="NCBI Taxonomy" id="44745"/>
    <lineage>
        <taxon>Eukaryota</taxon>
        <taxon>Viridiplantae</taxon>
        <taxon>Chlorophyta</taxon>
        <taxon>core chlorophytes</taxon>
        <taxon>Chlorophyceae</taxon>
        <taxon>CS clade</taxon>
        <taxon>Chlamydomonadales</taxon>
        <taxon>Haematococcaceae</taxon>
        <taxon>Haematococcus</taxon>
    </lineage>
</organism>
<protein>
    <recommendedName>
        <fullName evidence="1">guanylate cyclase</fullName>
        <ecNumber evidence="1">4.6.1.2</ecNumber>
    </recommendedName>
</protein>
<dbReference type="PROSITE" id="PS00107">
    <property type="entry name" value="PROTEIN_KINASE_ATP"/>
    <property type="match status" value="1"/>
</dbReference>
<keyword evidence="5 7" id="KW-0067">ATP-binding</keyword>
<keyword evidence="2" id="KW-0808">Transferase</keyword>
<keyword evidence="12" id="KW-1185">Reference proteome</keyword>
<dbReference type="InterPro" id="IPR011645">
    <property type="entry name" value="HNOB_dom_associated"/>
</dbReference>
<dbReference type="InterPro" id="IPR008271">
    <property type="entry name" value="Ser/Thr_kinase_AS"/>
</dbReference>
<dbReference type="Pfam" id="PF07701">
    <property type="entry name" value="HNOBA"/>
    <property type="match status" value="1"/>
</dbReference>
<dbReference type="PIRSF" id="PIRSF000654">
    <property type="entry name" value="Integrin-linked_kinase"/>
    <property type="match status" value="1"/>
</dbReference>
<dbReference type="SUPFAM" id="SSF56112">
    <property type="entry name" value="Protein kinase-like (PK-like)"/>
    <property type="match status" value="1"/>
</dbReference>
<sequence>MMRHKLYCSDIPLHDLSRDFVLLAEQRQAEADLKEKFEKLTIEIQAEKMRSDALVQRMSGLLACFPFKGEKAAGRMEVIEAVRRTLGSMNLKQSEQDTIELVQAIGEGSYGKVYKALWQGSEVAVKTIMLPATMSGSQKREKMAIMEAAISSSLSHPNIVQTYTYTIQPLREAAESKLQRINEQTPCQPNASSLTDSASKGAITSYEVKLVLELCDSGSLRDALEQGAFILPDATLNYAAVLDTAADLAKACIHMHRHGVLHSDIKARNVLLRGSGGSVGRGVTAKIADFGLAVKLPPGESCINNLFQGTITHMAPEVLKDGCISKQSDVYAFGITLW</sequence>
<dbReference type="PROSITE" id="PS50011">
    <property type="entry name" value="PROTEIN_KINASE_DOM"/>
    <property type="match status" value="1"/>
</dbReference>
<dbReference type="PANTHER" id="PTHR44329:SF214">
    <property type="entry name" value="PROTEIN KINASE DOMAIN-CONTAINING PROTEIN"/>
    <property type="match status" value="1"/>
</dbReference>
<dbReference type="AlphaFoldDB" id="A0A699YHW8"/>
<comment type="caution">
    <text evidence="11">The sequence shown here is derived from an EMBL/GenBank/DDBJ whole genome shotgun (WGS) entry which is preliminary data.</text>
</comment>
<dbReference type="EMBL" id="BLLF01000262">
    <property type="protein sequence ID" value="GFH09777.1"/>
    <property type="molecule type" value="Genomic_DNA"/>
</dbReference>
<dbReference type="SMART" id="SM00220">
    <property type="entry name" value="S_TKc"/>
    <property type="match status" value="1"/>
</dbReference>
<evidence type="ECO:0000256" key="7">
    <source>
        <dbReference type="PROSITE-ProRule" id="PRU10141"/>
    </source>
</evidence>
<dbReference type="GO" id="GO:0005524">
    <property type="term" value="F:ATP binding"/>
    <property type="evidence" value="ECO:0007669"/>
    <property type="project" value="UniProtKB-UniRule"/>
</dbReference>
<dbReference type="PROSITE" id="PS00108">
    <property type="entry name" value="PROTEIN_KINASE_ST"/>
    <property type="match status" value="1"/>
</dbReference>
<gene>
    <name evidence="11" type="ORF">HaLaN_04986</name>
</gene>
<dbReference type="InterPro" id="IPR051681">
    <property type="entry name" value="Ser/Thr_Kinases-Pseudokinases"/>
</dbReference>
<dbReference type="GO" id="GO:0004674">
    <property type="term" value="F:protein serine/threonine kinase activity"/>
    <property type="evidence" value="ECO:0007669"/>
    <property type="project" value="UniProtKB-KW"/>
</dbReference>
<feature type="binding site" evidence="7">
    <location>
        <position position="126"/>
    </location>
    <ligand>
        <name>ATP</name>
        <dbReference type="ChEBI" id="CHEBI:30616"/>
    </ligand>
</feature>
<evidence type="ECO:0000256" key="8">
    <source>
        <dbReference type="RuleBase" id="RU000304"/>
    </source>
</evidence>
<proteinExistence type="inferred from homology"/>
<evidence type="ECO:0000256" key="6">
    <source>
        <dbReference type="ARBA" id="ARBA00023293"/>
    </source>
</evidence>
<evidence type="ECO:0000313" key="12">
    <source>
        <dbReference type="Proteomes" id="UP000485058"/>
    </source>
</evidence>